<protein>
    <recommendedName>
        <fullName evidence="4">YbjN domain-containing protein</fullName>
    </recommendedName>
</protein>
<feature type="compositionally biased region" description="Basic and acidic residues" evidence="1">
    <location>
        <begin position="28"/>
        <end position="38"/>
    </location>
</feature>
<comment type="caution">
    <text evidence="2">The sequence shown here is derived from an EMBL/GenBank/DDBJ whole genome shotgun (WGS) entry which is preliminary data.</text>
</comment>
<feature type="region of interest" description="Disordered" evidence="1">
    <location>
        <begin position="1"/>
        <end position="38"/>
    </location>
</feature>
<evidence type="ECO:0008006" key="4">
    <source>
        <dbReference type="Google" id="ProtNLM"/>
    </source>
</evidence>
<dbReference type="CDD" id="cd17511">
    <property type="entry name" value="YbjN_AmyR-like"/>
    <property type="match status" value="1"/>
</dbReference>
<feature type="region of interest" description="Disordered" evidence="1">
    <location>
        <begin position="51"/>
        <end position="77"/>
    </location>
</feature>
<accession>A0A4Y4E2B7</accession>
<feature type="compositionally biased region" description="Basic and acidic residues" evidence="1">
    <location>
        <begin position="51"/>
        <end position="62"/>
    </location>
</feature>
<evidence type="ECO:0000313" key="2">
    <source>
        <dbReference type="EMBL" id="GED10174.1"/>
    </source>
</evidence>
<reference evidence="2 3" key="1">
    <citation type="submission" date="2019-06" db="EMBL/GenBank/DDBJ databases">
        <title>Whole genome shotgun sequence of Cellulosimicrobium cellulans NBRC 15516.</title>
        <authorList>
            <person name="Hosoyama A."/>
            <person name="Uohara A."/>
            <person name="Ohji S."/>
            <person name="Ichikawa N."/>
        </authorList>
    </citation>
    <scope>NUCLEOTIDE SEQUENCE [LARGE SCALE GENOMIC DNA]</scope>
    <source>
        <strain evidence="2 3">NBRC 15516</strain>
    </source>
</reference>
<organism evidence="2 3">
    <name type="scientific">Cellulosimicrobium cellulans</name>
    <name type="common">Arthrobacter luteus</name>
    <dbReference type="NCBI Taxonomy" id="1710"/>
    <lineage>
        <taxon>Bacteria</taxon>
        <taxon>Bacillati</taxon>
        <taxon>Actinomycetota</taxon>
        <taxon>Actinomycetes</taxon>
        <taxon>Micrococcales</taxon>
        <taxon>Promicromonosporaceae</taxon>
        <taxon>Cellulosimicrobium</taxon>
    </lineage>
</organism>
<dbReference type="InterPro" id="IPR019660">
    <property type="entry name" value="Put_sensory_transdc_reg_YbjN"/>
</dbReference>
<dbReference type="Pfam" id="PF10722">
    <property type="entry name" value="YbjN"/>
    <property type="match status" value="1"/>
</dbReference>
<gene>
    <name evidence="2" type="ORF">CCE02nite_21730</name>
</gene>
<feature type="compositionally biased region" description="Low complexity" evidence="1">
    <location>
        <begin position="64"/>
        <end position="74"/>
    </location>
</feature>
<sequence>MHAAMRRDRAVPTSRSGLRDPGAPPRAPADEVRDATSRGAREYGGWVRFFGARDDDDRRDGDPGEVPDGGAVPGRAGDELQSQVEDLLARELGQVATDVLRPPTPLALSRVVEWITDSGYSYFVDSDGDVGGLWHGRLFYFLLFGHGDEILQVRGQWNRDLALERLEEILEFCNEWNADRIWPKTYTRVRDNGMIQVFTEVTVDLEHGVTDDQLDQLLQCGLSTGSMFFDALDEFYPDPARQAP</sequence>
<name>A0A4Y4E2B7_CELCE</name>
<feature type="compositionally biased region" description="Basic and acidic residues" evidence="1">
    <location>
        <begin position="1"/>
        <end position="10"/>
    </location>
</feature>
<dbReference type="EMBL" id="BJNZ01000012">
    <property type="protein sequence ID" value="GED10174.1"/>
    <property type="molecule type" value="Genomic_DNA"/>
</dbReference>
<dbReference type="Proteomes" id="UP000316659">
    <property type="component" value="Unassembled WGS sequence"/>
</dbReference>
<evidence type="ECO:0000256" key="1">
    <source>
        <dbReference type="SAM" id="MobiDB-lite"/>
    </source>
</evidence>
<dbReference type="AlphaFoldDB" id="A0A4Y4E2B7"/>
<evidence type="ECO:0000313" key="3">
    <source>
        <dbReference type="Proteomes" id="UP000316659"/>
    </source>
</evidence>
<proteinExistence type="predicted"/>